<dbReference type="AlphaFoldDB" id="A0A8H2NW02"/>
<dbReference type="RefSeq" id="WP_150759100.1">
    <property type="nucleotide sequence ID" value="NZ_CABVIE010000019.1"/>
</dbReference>
<comment type="caution">
    <text evidence="1">The sequence shown here is derived from an EMBL/GenBank/DDBJ whole genome shotgun (WGS) entry which is preliminary data.</text>
</comment>
<sequence length="213" mass="24413">MTYSISVCINENSSSAFLNFERISEEFRIVRYCRFQCIGWVLSAVAQVEVEVQNGATWVNPEESVKALMRFPKIPENLARKLIASDSQSEQFSLVWDFLSDAEKNEAITVNFDYFHNFWPGFQLYATAISLQIANTQQLEKLKKGCERLNDEIQSSLTIRAPILSMPNENLTPIAPIKYIENKRYHSDSTGREVVYELPPRALCEDLGDIPFD</sequence>
<name>A0A8H2NW02_PSEFL</name>
<reference evidence="1 2" key="1">
    <citation type="submission" date="2019-09" db="EMBL/GenBank/DDBJ databases">
        <authorList>
            <person name="Chandra G."/>
            <person name="Truman W A."/>
        </authorList>
    </citation>
    <scope>NUCLEOTIDE SEQUENCE [LARGE SCALE GENOMIC DNA]</scope>
    <source>
        <strain evidence="1">PS900</strain>
    </source>
</reference>
<evidence type="ECO:0000313" key="2">
    <source>
        <dbReference type="Proteomes" id="UP000325723"/>
    </source>
</evidence>
<protein>
    <submittedName>
        <fullName evidence="1">Uncharacterized protein</fullName>
    </submittedName>
</protein>
<gene>
    <name evidence="1" type="ORF">PS900_04936</name>
</gene>
<organism evidence="1 2">
    <name type="scientific">Pseudomonas fluorescens</name>
    <dbReference type="NCBI Taxonomy" id="294"/>
    <lineage>
        <taxon>Bacteria</taxon>
        <taxon>Pseudomonadati</taxon>
        <taxon>Pseudomonadota</taxon>
        <taxon>Gammaproteobacteria</taxon>
        <taxon>Pseudomonadales</taxon>
        <taxon>Pseudomonadaceae</taxon>
        <taxon>Pseudomonas</taxon>
    </lineage>
</organism>
<dbReference type="Proteomes" id="UP000325723">
    <property type="component" value="Unassembled WGS sequence"/>
</dbReference>
<dbReference type="EMBL" id="CABVIE010000019">
    <property type="protein sequence ID" value="VVP42350.1"/>
    <property type="molecule type" value="Genomic_DNA"/>
</dbReference>
<evidence type="ECO:0000313" key="1">
    <source>
        <dbReference type="EMBL" id="VVP42350.1"/>
    </source>
</evidence>
<proteinExistence type="predicted"/>
<accession>A0A8H2NW02</accession>